<evidence type="ECO:0000313" key="2">
    <source>
        <dbReference type="EMBL" id="RSM35922.1"/>
    </source>
</evidence>
<evidence type="ECO:0000313" key="3">
    <source>
        <dbReference type="Proteomes" id="UP000286716"/>
    </source>
</evidence>
<dbReference type="GO" id="GO:0051920">
    <property type="term" value="F:peroxiredoxin activity"/>
    <property type="evidence" value="ECO:0007669"/>
    <property type="project" value="InterPro"/>
</dbReference>
<keyword evidence="3" id="KW-1185">Reference proteome</keyword>
<sequence length="236" mass="25479">MTTTEAPTNLERLAALDPVFAQMVGATARYVRSIPELTDREKTFLCVTADVCQASLGLAFTAHVRAGLAAGVSTADIRELLRFVSYDCGYHAATAGIERITELEVELGLPRPDAELLAPELVSTGPDAAPSPLPDPVRARLTELDPHFTGYFDLQSRMRTGHGPGTLSERERGLVSLSVDVHYQTLADTFRAHVGRALRGGAAPEDVRAALRFNAQFGVTRAWHAWEALNEILAGS</sequence>
<accession>A0A428VYM3</accession>
<name>A0A428VYM3_AMYBA</name>
<dbReference type="Gene3D" id="1.20.1290.10">
    <property type="entry name" value="AhpD-like"/>
    <property type="match status" value="1"/>
</dbReference>
<evidence type="ECO:0000259" key="1">
    <source>
        <dbReference type="Pfam" id="PF02627"/>
    </source>
</evidence>
<dbReference type="InterPro" id="IPR003779">
    <property type="entry name" value="CMD-like"/>
</dbReference>
<organism evidence="2 3">
    <name type="scientific">Amycolatopsis balhimycina DSM 5908</name>
    <dbReference type="NCBI Taxonomy" id="1081091"/>
    <lineage>
        <taxon>Bacteria</taxon>
        <taxon>Bacillati</taxon>
        <taxon>Actinomycetota</taxon>
        <taxon>Actinomycetes</taxon>
        <taxon>Pseudonocardiales</taxon>
        <taxon>Pseudonocardiaceae</taxon>
        <taxon>Amycolatopsis</taxon>
    </lineage>
</organism>
<feature type="domain" description="Carboxymuconolactone decarboxylase-like" evidence="1">
    <location>
        <begin position="157"/>
        <end position="231"/>
    </location>
</feature>
<dbReference type="Proteomes" id="UP000286716">
    <property type="component" value="Unassembled WGS sequence"/>
</dbReference>
<dbReference type="Pfam" id="PF02627">
    <property type="entry name" value="CMD"/>
    <property type="match status" value="1"/>
</dbReference>
<dbReference type="AlphaFoldDB" id="A0A428VYM3"/>
<protein>
    <submittedName>
        <fullName evidence="2">Carboxymuconolactone decarboxylase</fullName>
    </submittedName>
</protein>
<dbReference type="OrthoDB" id="3517114at2"/>
<dbReference type="RefSeq" id="WP_020645770.1">
    <property type="nucleotide sequence ID" value="NZ_QHHU01000095.1"/>
</dbReference>
<dbReference type="EMBL" id="QHHU01000095">
    <property type="protein sequence ID" value="RSM35922.1"/>
    <property type="molecule type" value="Genomic_DNA"/>
</dbReference>
<gene>
    <name evidence="2" type="ORF">DMA12_42220</name>
</gene>
<reference evidence="2 3" key="1">
    <citation type="submission" date="2018-05" db="EMBL/GenBank/DDBJ databases">
        <title>Evolution of GPA BGCs.</title>
        <authorList>
            <person name="Waglechner N."/>
            <person name="Wright G.D."/>
        </authorList>
    </citation>
    <scope>NUCLEOTIDE SEQUENCE [LARGE SCALE GENOMIC DNA]</scope>
    <source>
        <strain evidence="2 3">DSM 5908</strain>
    </source>
</reference>
<dbReference type="InterPro" id="IPR052512">
    <property type="entry name" value="4CMD/NDH-1_regulator"/>
</dbReference>
<dbReference type="SUPFAM" id="SSF69118">
    <property type="entry name" value="AhpD-like"/>
    <property type="match status" value="1"/>
</dbReference>
<dbReference type="PANTHER" id="PTHR33570:SF2">
    <property type="entry name" value="CARBOXYMUCONOLACTONE DECARBOXYLASE-LIKE DOMAIN-CONTAINING PROTEIN"/>
    <property type="match status" value="1"/>
</dbReference>
<comment type="caution">
    <text evidence="2">The sequence shown here is derived from an EMBL/GenBank/DDBJ whole genome shotgun (WGS) entry which is preliminary data.</text>
</comment>
<dbReference type="InterPro" id="IPR029032">
    <property type="entry name" value="AhpD-like"/>
</dbReference>
<proteinExistence type="predicted"/>
<dbReference type="PANTHER" id="PTHR33570">
    <property type="entry name" value="4-CARBOXYMUCONOLACTONE DECARBOXYLASE FAMILY PROTEIN"/>
    <property type="match status" value="1"/>
</dbReference>